<evidence type="ECO:0000313" key="2">
    <source>
        <dbReference type="Proteomes" id="UP000188388"/>
    </source>
</evidence>
<evidence type="ECO:0000313" key="1">
    <source>
        <dbReference type="EMBL" id="SIT53201.1"/>
    </source>
</evidence>
<keyword evidence="2" id="KW-1185">Reference proteome</keyword>
<dbReference type="EMBL" id="FTPD01000003">
    <property type="protein sequence ID" value="SIT53201.1"/>
    <property type="molecule type" value="Genomic_DNA"/>
</dbReference>
<name>A0A1R3UZY4_9HYPH</name>
<proteinExistence type="predicted"/>
<reference evidence="2" key="1">
    <citation type="submission" date="2017-01" db="EMBL/GenBank/DDBJ databases">
        <authorList>
            <person name="Brunel B."/>
        </authorList>
    </citation>
    <scope>NUCLEOTIDE SEQUENCE [LARGE SCALE GENOMIC DNA]</scope>
</reference>
<organism evidence="1 2">
    <name type="scientific">Mesorhizobium prunaredense</name>
    <dbReference type="NCBI Taxonomy" id="1631249"/>
    <lineage>
        <taxon>Bacteria</taxon>
        <taxon>Pseudomonadati</taxon>
        <taxon>Pseudomonadota</taxon>
        <taxon>Alphaproteobacteria</taxon>
        <taxon>Hyphomicrobiales</taxon>
        <taxon>Phyllobacteriaceae</taxon>
        <taxon>Mesorhizobium</taxon>
    </lineage>
</organism>
<accession>A0A1R3UZY4</accession>
<dbReference type="Proteomes" id="UP000188388">
    <property type="component" value="Unassembled WGS sequence"/>
</dbReference>
<sequence>MQPAVSSLHRRSPASIALAPRVILFRLHHLPDDPRTKLGRRLRKKAAISKETESLRALPASSHPVKATLAAFPGIAKRFFALHHGFVRSKIRTLSFPPKSRNTLAGT</sequence>
<protein>
    <submittedName>
        <fullName evidence="1">Uncharacterized protein</fullName>
    </submittedName>
</protein>
<gene>
    <name evidence="1" type="ORF">BQ8794_110007</name>
</gene>
<dbReference type="AlphaFoldDB" id="A0A1R3UZY4"/>